<dbReference type="OrthoDB" id="7066910at2"/>
<dbReference type="GO" id="GO:0071543">
    <property type="term" value="P:diphosphoinositol polyphosphate metabolic process"/>
    <property type="evidence" value="ECO:0007669"/>
    <property type="project" value="TreeGrafter"/>
</dbReference>
<evidence type="ECO:0000256" key="2">
    <source>
        <dbReference type="ARBA" id="ARBA00022723"/>
    </source>
</evidence>
<organism evidence="6 7">
    <name type="scientific">Alloyangia pacifica</name>
    <dbReference type="NCBI Taxonomy" id="311180"/>
    <lineage>
        <taxon>Bacteria</taxon>
        <taxon>Pseudomonadati</taxon>
        <taxon>Pseudomonadota</taxon>
        <taxon>Alphaproteobacteria</taxon>
        <taxon>Rhodobacterales</taxon>
        <taxon>Roseobacteraceae</taxon>
        <taxon>Alloyangia</taxon>
    </lineage>
</organism>
<reference evidence="7" key="1">
    <citation type="submission" date="2016-10" db="EMBL/GenBank/DDBJ databases">
        <authorList>
            <person name="Varghese N."/>
            <person name="Submissions S."/>
        </authorList>
    </citation>
    <scope>NUCLEOTIDE SEQUENCE [LARGE SCALE GENOMIC DNA]</scope>
    <source>
        <strain evidence="7">DSM 26894</strain>
    </source>
</reference>
<dbReference type="SUPFAM" id="SSF55811">
    <property type="entry name" value="Nudix"/>
    <property type="match status" value="1"/>
</dbReference>
<dbReference type="PANTHER" id="PTHR12629">
    <property type="entry name" value="DIPHOSPHOINOSITOL POLYPHOSPHATE PHOSPHOHYDROLASE"/>
    <property type="match status" value="1"/>
</dbReference>
<keyword evidence="3" id="KW-0378">Hydrolase</keyword>
<evidence type="ECO:0000256" key="1">
    <source>
        <dbReference type="ARBA" id="ARBA00001946"/>
    </source>
</evidence>
<dbReference type="PANTHER" id="PTHR12629:SF0">
    <property type="entry name" value="DIPHOSPHOINOSITOL-POLYPHOSPHATE DIPHOSPHATASE"/>
    <property type="match status" value="1"/>
</dbReference>
<dbReference type="GO" id="GO:0000298">
    <property type="term" value="F:endopolyphosphatase activity"/>
    <property type="evidence" value="ECO:0007669"/>
    <property type="project" value="TreeGrafter"/>
</dbReference>
<dbReference type="CDD" id="cd04666">
    <property type="entry name" value="NUDIX_DIPP2_like_Nudt4"/>
    <property type="match status" value="1"/>
</dbReference>
<dbReference type="Proteomes" id="UP000199392">
    <property type="component" value="Unassembled WGS sequence"/>
</dbReference>
<keyword evidence="2" id="KW-0479">Metal-binding</keyword>
<dbReference type="GO" id="GO:0008486">
    <property type="term" value="F:diphosphoinositol-polyphosphate diphosphatase activity"/>
    <property type="evidence" value="ECO:0007669"/>
    <property type="project" value="TreeGrafter"/>
</dbReference>
<keyword evidence="4" id="KW-0460">Magnesium</keyword>
<dbReference type="PROSITE" id="PS51462">
    <property type="entry name" value="NUDIX"/>
    <property type="match status" value="1"/>
</dbReference>
<dbReference type="RefSeq" id="WP_092419351.1">
    <property type="nucleotide sequence ID" value="NZ_FNCL01000001.1"/>
</dbReference>
<evidence type="ECO:0000256" key="3">
    <source>
        <dbReference type="ARBA" id="ARBA00022801"/>
    </source>
</evidence>
<dbReference type="STRING" id="311180.SAMN04488050_102183"/>
<dbReference type="Gene3D" id="3.90.79.10">
    <property type="entry name" value="Nucleoside Triphosphate Pyrophosphohydrolase"/>
    <property type="match status" value="1"/>
</dbReference>
<dbReference type="GO" id="GO:0046872">
    <property type="term" value="F:metal ion binding"/>
    <property type="evidence" value="ECO:0007669"/>
    <property type="project" value="UniProtKB-KW"/>
</dbReference>
<dbReference type="InterPro" id="IPR015797">
    <property type="entry name" value="NUDIX_hydrolase-like_dom_sf"/>
</dbReference>
<evidence type="ECO:0000313" key="7">
    <source>
        <dbReference type="Proteomes" id="UP000199392"/>
    </source>
</evidence>
<feature type="domain" description="Nudix hydrolase" evidence="5">
    <location>
        <begin position="17"/>
        <end position="151"/>
    </location>
</feature>
<evidence type="ECO:0000259" key="5">
    <source>
        <dbReference type="PROSITE" id="PS51462"/>
    </source>
</evidence>
<dbReference type="Pfam" id="PF00293">
    <property type="entry name" value="NUDIX"/>
    <property type="match status" value="1"/>
</dbReference>
<dbReference type="GO" id="GO:1901909">
    <property type="term" value="P:diadenosine hexaphosphate catabolic process"/>
    <property type="evidence" value="ECO:0007669"/>
    <property type="project" value="TreeGrafter"/>
</dbReference>
<sequence length="160" mass="17903">MFSRLWNSYLAPLLGRPARVQIAALCHRSADDGPEVLLITSTHGAHRWILPKGWPMSGTDGAGTALQEAWEEAGVKHRGQRPIRIGQYRYKKIVNDQLPVTTDVDVYAVEVEKLLDSYPDMQSRERKWMAPADAAEAVDEEQLKTILADFPALLANARQP</sequence>
<comment type="cofactor">
    <cofactor evidence="1">
        <name>Mg(2+)</name>
        <dbReference type="ChEBI" id="CHEBI:18420"/>
    </cofactor>
</comment>
<dbReference type="GO" id="GO:1901911">
    <property type="term" value="P:adenosine 5'-(hexahydrogen pentaphosphate) catabolic process"/>
    <property type="evidence" value="ECO:0007669"/>
    <property type="project" value="TreeGrafter"/>
</dbReference>
<dbReference type="GO" id="GO:1901907">
    <property type="term" value="P:diadenosine pentaphosphate catabolic process"/>
    <property type="evidence" value="ECO:0007669"/>
    <property type="project" value="TreeGrafter"/>
</dbReference>
<dbReference type="GO" id="GO:0034431">
    <property type="term" value="F:bis(5'-adenosyl)-hexaphosphatase activity"/>
    <property type="evidence" value="ECO:0007669"/>
    <property type="project" value="TreeGrafter"/>
</dbReference>
<evidence type="ECO:0000256" key="4">
    <source>
        <dbReference type="ARBA" id="ARBA00022842"/>
    </source>
</evidence>
<dbReference type="GO" id="GO:0034432">
    <property type="term" value="F:bis(5'-adenosyl)-pentaphosphatase activity"/>
    <property type="evidence" value="ECO:0007669"/>
    <property type="project" value="TreeGrafter"/>
</dbReference>
<protein>
    <submittedName>
        <fullName evidence="6">8-oxo-dGTP pyrophosphatase MutT, NUDIX family</fullName>
    </submittedName>
</protein>
<dbReference type="InterPro" id="IPR000086">
    <property type="entry name" value="NUDIX_hydrolase_dom"/>
</dbReference>
<dbReference type="AlphaFoldDB" id="A0A1I6QN35"/>
<dbReference type="GO" id="GO:0005737">
    <property type="term" value="C:cytoplasm"/>
    <property type="evidence" value="ECO:0007669"/>
    <property type="project" value="TreeGrafter"/>
</dbReference>
<keyword evidence="7" id="KW-1185">Reference proteome</keyword>
<gene>
    <name evidence="6" type="ORF">SAMN04488050_102183</name>
</gene>
<proteinExistence type="predicted"/>
<evidence type="ECO:0000313" key="6">
    <source>
        <dbReference type="EMBL" id="SFS53829.1"/>
    </source>
</evidence>
<accession>A0A1I6QN35</accession>
<dbReference type="EMBL" id="FOZW01000002">
    <property type="protein sequence ID" value="SFS53829.1"/>
    <property type="molecule type" value="Genomic_DNA"/>
</dbReference>
<name>A0A1I6QN35_9RHOB</name>
<dbReference type="InterPro" id="IPR047198">
    <property type="entry name" value="DDP-like_NUDIX"/>
</dbReference>